<keyword evidence="3" id="KW-1185">Reference proteome</keyword>
<sequence>MDGRIWISLRIFAALFEKIPMIEARVMLPSAVLLIAFPVCRTLWPDQPDIAFVVAFVLCQTARFSLRWRAQFAREARREGTGRKRMVGAFLIPGAVIFAAQSPELCQHVPSMISAGFVILFAIDAMDSSYSTARAYWPGAVYAPYARELTQAMLVLHLIYILLNETMIAAVSLEGWVVFYAFLPVVHHVLLTAFFRTVFWVTPDPERRS</sequence>
<name>A0A1H8AXA4_9RHOB</name>
<gene>
    <name evidence="2" type="ORF">SAMN05216227_100233</name>
</gene>
<protein>
    <submittedName>
        <fullName evidence="2">Uncharacterized protein</fullName>
    </submittedName>
</protein>
<dbReference type="AlphaFoldDB" id="A0A1H8AXA4"/>
<evidence type="ECO:0000313" key="2">
    <source>
        <dbReference type="EMBL" id="SEM75116.1"/>
    </source>
</evidence>
<proteinExistence type="predicted"/>
<reference evidence="2 3" key="1">
    <citation type="submission" date="2016-10" db="EMBL/GenBank/DDBJ databases">
        <authorList>
            <person name="de Groot N.N."/>
        </authorList>
    </citation>
    <scope>NUCLEOTIDE SEQUENCE [LARGE SCALE GENOMIC DNA]</scope>
    <source>
        <strain evidence="2 3">CGMCC 1.10836</strain>
    </source>
</reference>
<feature type="transmembrane region" description="Helical" evidence="1">
    <location>
        <begin position="109"/>
        <end position="126"/>
    </location>
</feature>
<feature type="transmembrane region" description="Helical" evidence="1">
    <location>
        <begin position="179"/>
        <end position="201"/>
    </location>
</feature>
<dbReference type="RefSeq" id="WP_175469227.1">
    <property type="nucleotide sequence ID" value="NZ_FOCO01000002.1"/>
</dbReference>
<keyword evidence="1" id="KW-0812">Transmembrane</keyword>
<evidence type="ECO:0000256" key="1">
    <source>
        <dbReference type="SAM" id="Phobius"/>
    </source>
</evidence>
<dbReference type="Proteomes" id="UP000183002">
    <property type="component" value="Unassembled WGS sequence"/>
</dbReference>
<organism evidence="2 3">
    <name type="scientific">Pseudorhodobacter antarcticus</name>
    <dbReference type="NCBI Taxonomy" id="1077947"/>
    <lineage>
        <taxon>Bacteria</taxon>
        <taxon>Pseudomonadati</taxon>
        <taxon>Pseudomonadota</taxon>
        <taxon>Alphaproteobacteria</taxon>
        <taxon>Rhodobacterales</taxon>
        <taxon>Paracoccaceae</taxon>
        <taxon>Pseudorhodobacter</taxon>
    </lineage>
</organism>
<keyword evidence="1" id="KW-0472">Membrane</keyword>
<feature type="transmembrane region" description="Helical" evidence="1">
    <location>
        <begin position="26"/>
        <end position="44"/>
    </location>
</feature>
<feature type="transmembrane region" description="Helical" evidence="1">
    <location>
        <begin position="154"/>
        <end position="173"/>
    </location>
</feature>
<feature type="transmembrane region" description="Helical" evidence="1">
    <location>
        <begin position="50"/>
        <end position="66"/>
    </location>
</feature>
<dbReference type="EMBL" id="FOCO01000002">
    <property type="protein sequence ID" value="SEM75116.1"/>
    <property type="molecule type" value="Genomic_DNA"/>
</dbReference>
<feature type="transmembrane region" description="Helical" evidence="1">
    <location>
        <begin position="86"/>
        <end position="103"/>
    </location>
</feature>
<dbReference type="STRING" id="1077947.SAMN05216227_100233"/>
<evidence type="ECO:0000313" key="3">
    <source>
        <dbReference type="Proteomes" id="UP000183002"/>
    </source>
</evidence>
<accession>A0A1H8AXA4</accession>
<keyword evidence="1" id="KW-1133">Transmembrane helix</keyword>